<dbReference type="InterPro" id="IPR000801">
    <property type="entry name" value="Esterase-like"/>
</dbReference>
<dbReference type="PANTHER" id="PTHR48098">
    <property type="entry name" value="ENTEROCHELIN ESTERASE-RELATED"/>
    <property type="match status" value="1"/>
</dbReference>
<gene>
    <name evidence="2" type="ORF">ATL40_2152</name>
</gene>
<evidence type="ECO:0000313" key="2">
    <source>
        <dbReference type="EMBL" id="PFG20548.1"/>
    </source>
</evidence>
<protein>
    <submittedName>
        <fullName evidence="2">Enterochelin esterase-like enzyme</fullName>
    </submittedName>
</protein>
<name>A0A2A9D1F7_9MICO</name>
<accession>A0A2A9D1F7</accession>
<dbReference type="EMBL" id="PDJD01000001">
    <property type="protein sequence ID" value="PFG20548.1"/>
    <property type="molecule type" value="Genomic_DNA"/>
</dbReference>
<evidence type="ECO:0000313" key="3">
    <source>
        <dbReference type="Proteomes" id="UP000224915"/>
    </source>
</evidence>
<sequence length="351" mass="36493">MWQIWAAVVVAILLAVVFLWLAIRAVRRSPERRVARSLGWWLAAVLAVTVALMGIGGASSGYFTSWRSVGLLLQAAFGADPDPLPPGERVRPVRATTNERGSVVEVMIPSTSPGVPDADSFVYLPPGYSQGAQEDYPIAYLMHGSPGYASDWFGAADLDGALDDLISTGALPAMIVLAPDMDLGRASEPVNYPGEGPQRATFFTQDVRSWAADHLPVRAAADQQVIGGMSAGGLGALTIGLGEGLGEFGGILSIMPYLTPEAAVVRGDPEALAAASPLPVIAAAGDLDGMPIYLGIPSVDGTGEGEQIAEALLAAGADVELHVVPGGHDWEAARLLALDGLPRLVADLGWQ</sequence>
<dbReference type="Pfam" id="PF00756">
    <property type="entry name" value="Esterase"/>
    <property type="match status" value="1"/>
</dbReference>
<evidence type="ECO:0000256" key="1">
    <source>
        <dbReference type="SAM" id="Phobius"/>
    </source>
</evidence>
<keyword evidence="1" id="KW-0472">Membrane</keyword>
<dbReference type="Proteomes" id="UP000224915">
    <property type="component" value="Unassembled WGS sequence"/>
</dbReference>
<keyword evidence="3" id="KW-1185">Reference proteome</keyword>
<dbReference type="InterPro" id="IPR050583">
    <property type="entry name" value="Mycobacterial_A85_antigen"/>
</dbReference>
<organism evidence="2 3">
    <name type="scientific">Serinibacter salmoneus</name>
    <dbReference type="NCBI Taxonomy" id="556530"/>
    <lineage>
        <taxon>Bacteria</taxon>
        <taxon>Bacillati</taxon>
        <taxon>Actinomycetota</taxon>
        <taxon>Actinomycetes</taxon>
        <taxon>Micrococcales</taxon>
        <taxon>Beutenbergiaceae</taxon>
        <taxon>Serinibacter</taxon>
    </lineage>
</organism>
<proteinExistence type="predicted"/>
<dbReference type="Gene3D" id="3.40.50.1820">
    <property type="entry name" value="alpha/beta hydrolase"/>
    <property type="match status" value="1"/>
</dbReference>
<keyword evidence="1" id="KW-0812">Transmembrane</keyword>
<keyword evidence="1" id="KW-1133">Transmembrane helix</keyword>
<dbReference type="InterPro" id="IPR029058">
    <property type="entry name" value="AB_hydrolase_fold"/>
</dbReference>
<dbReference type="SUPFAM" id="SSF53474">
    <property type="entry name" value="alpha/beta-Hydrolases"/>
    <property type="match status" value="1"/>
</dbReference>
<reference evidence="2 3" key="1">
    <citation type="submission" date="2017-10" db="EMBL/GenBank/DDBJ databases">
        <title>Sequencing the genomes of 1000 actinobacteria strains.</title>
        <authorList>
            <person name="Klenk H.-P."/>
        </authorList>
    </citation>
    <scope>NUCLEOTIDE SEQUENCE [LARGE SCALE GENOMIC DNA]</scope>
    <source>
        <strain evidence="2 3">DSM 21801</strain>
    </source>
</reference>
<feature type="transmembrane region" description="Helical" evidence="1">
    <location>
        <begin position="38"/>
        <end position="63"/>
    </location>
</feature>
<feature type="transmembrane region" description="Helical" evidence="1">
    <location>
        <begin position="6"/>
        <end position="26"/>
    </location>
</feature>
<comment type="caution">
    <text evidence="2">The sequence shown here is derived from an EMBL/GenBank/DDBJ whole genome shotgun (WGS) entry which is preliminary data.</text>
</comment>
<dbReference type="AlphaFoldDB" id="A0A2A9D1F7"/>